<evidence type="ECO:0000313" key="2">
    <source>
        <dbReference type="EMBL" id="AUW95043.1"/>
    </source>
</evidence>
<reference evidence="2 3" key="1">
    <citation type="journal article" date="2019" name="Sci. Rep.">
        <title>Sulfobacillus thermotolerans: new insights into resistance and metabolic capacities of acidophilic chemolithotrophs.</title>
        <authorList>
            <person name="Panyushkina A.E."/>
            <person name="Babenko V.V."/>
            <person name="Nikitina A.S."/>
            <person name="Selezneva O.V."/>
            <person name="Tsaplina I.A."/>
            <person name="Letarova M.A."/>
            <person name="Kostryukova E.S."/>
            <person name="Letarov A.V."/>
        </authorList>
    </citation>
    <scope>NUCLEOTIDE SEQUENCE [LARGE SCALE GENOMIC DNA]</scope>
    <source>
        <strain evidence="2 3">Kr1</strain>
    </source>
</reference>
<organism evidence="2 3">
    <name type="scientific">Sulfobacillus thermotolerans</name>
    <dbReference type="NCBI Taxonomy" id="338644"/>
    <lineage>
        <taxon>Bacteria</taxon>
        <taxon>Bacillati</taxon>
        <taxon>Bacillota</taxon>
        <taxon>Clostridia</taxon>
        <taxon>Eubacteriales</taxon>
        <taxon>Clostridiales Family XVII. Incertae Sedis</taxon>
        <taxon>Sulfobacillus</taxon>
    </lineage>
</organism>
<name>A0ABN5H6Z0_9FIRM</name>
<sequence>MDIPPLTPEIAQDILRLATVRRTIKQLELEEQQLRQTLTSQLASWPPEAFPLKVGVHAVRVSYRKGRVDYDAAMEILRAAGLLDEAPREPYVLDEATCSALGQAIVDLPMPPLTQVALEKYYHGALGQRPVITPEWLETLGAQQKLSPEDYVQCFKDEKPVVPVLMVR</sequence>
<keyword evidence="3" id="KW-1185">Reference proteome</keyword>
<evidence type="ECO:0000256" key="1">
    <source>
        <dbReference type="SAM" id="Coils"/>
    </source>
</evidence>
<evidence type="ECO:0000313" key="3">
    <source>
        <dbReference type="Proteomes" id="UP000325292"/>
    </source>
</evidence>
<keyword evidence="1" id="KW-0175">Coiled coil</keyword>
<proteinExistence type="predicted"/>
<feature type="coiled-coil region" evidence="1">
    <location>
        <begin position="17"/>
        <end position="44"/>
    </location>
</feature>
<accession>A0ABN5H6Z0</accession>
<dbReference type="EMBL" id="CP019454">
    <property type="protein sequence ID" value="AUW95043.1"/>
    <property type="molecule type" value="Genomic_DNA"/>
</dbReference>
<protein>
    <submittedName>
        <fullName evidence="2">Uncharacterized protein</fullName>
    </submittedName>
</protein>
<dbReference type="RefSeq" id="WP_103375748.1">
    <property type="nucleotide sequence ID" value="NZ_CP133983.1"/>
</dbReference>
<dbReference type="Proteomes" id="UP000325292">
    <property type="component" value="Chromosome"/>
</dbReference>
<gene>
    <name evidence="2" type="ORF">BXT84_14665</name>
</gene>